<name>A0A8S9JEW3_BRACR</name>
<evidence type="ECO:0000313" key="1">
    <source>
        <dbReference type="EMBL" id="KAF2579936.1"/>
    </source>
</evidence>
<sequence>MVTCSGGSEHCPHRSFAQPSRKIGFISLYEFGGLTVGGGFASSLKAHYDNKLANTPFLGQTFEFSLAALRDVLSSPDSYPQYLCLFEDLQSLLNRMDSWCLCLVSPTENRASESIARSVTRDNRSQSYVAQNSPLWLTTILQADAMSNTPFLGQTFEFSLAALRDVLSSPDSYPQYLCLFEDLQSLLNRMDSWCLCLVSPTENRASERIARSVTRDNRSQSYVAQNSPLWLTTILEADAMCTL</sequence>
<proteinExistence type="predicted"/>
<dbReference type="Proteomes" id="UP000712281">
    <property type="component" value="Unassembled WGS sequence"/>
</dbReference>
<gene>
    <name evidence="1" type="ORF">F2Q68_00002264</name>
</gene>
<evidence type="ECO:0000313" key="2">
    <source>
        <dbReference type="Proteomes" id="UP000712281"/>
    </source>
</evidence>
<evidence type="ECO:0008006" key="3">
    <source>
        <dbReference type="Google" id="ProtNLM"/>
    </source>
</evidence>
<accession>A0A8S9JEW3</accession>
<comment type="caution">
    <text evidence="1">The sequence shown here is derived from an EMBL/GenBank/DDBJ whole genome shotgun (WGS) entry which is preliminary data.</text>
</comment>
<protein>
    <recommendedName>
        <fullName evidence="3">RNase H type-1 domain-containing protein</fullName>
    </recommendedName>
</protein>
<dbReference type="AlphaFoldDB" id="A0A8S9JEW3"/>
<organism evidence="1 2">
    <name type="scientific">Brassica cretica</name>
    <name type="common">Mustard</name>
    <dbReference type="NCBI Taxonomy" id="69181"/>
    <lineage>
        <taxon>Eukaryota</taxon>
        <taxon>Viridiplantae</taxon>
        <taxon>Streptophyta</taxon>
        <taxon>Embryophyta</taxon>
        <taxon>Tracheophyta</taxon>
        <taxon>Spermatophyta</taxon>
        <taxon>Magnoliopsida</taxon>
        <taxon>eudicotyledons</taxon>
        <taxon>Gunneridae</taxon>
        <taxon>Pentapetalae</taxon>
        <taxon>rosids</taxon>
        <taxon>malvids</taxon>
        <taxon>Brassicales</taxon>
        <taxon>Brassicaceae</taxon>
        <taxon>Brassiceae</taxon>
        <taxon>Brassica</taxon>
    </lineage>
</organism>
<reference evidence="1" key="1">
    <citation type="submission" date="2019-12" db="EMBL/GenBank/DDBJ databases">
        <title>Genome sequencing and annotation of Brassica cretica.</title>
        <authorList>
            <person name="Studholme D.J."/>
            <person name="Sarris P.F."/>
        </authorList>
    </citation>
    <scope>NUCLEOTIDE SEQUENCE</scope>
    <source>
        <strain evidence="1">PFS-001/15</strain>
        <tissue evidence="1">Leaf</tissue>
    </source>
</reference>
<dbReference type="EMBL" id="QGKW02001660">
    <property type="protein sequence ID" value="KAF2579936.1"/>
    <property type="molecule type" value="Genomic_DNA"/>
</dbReference>